<dbReference type="InterPro" id="IPR050925">
    <property type="entry name" value="Rhomboid_protease_S54"/>
</dbReference>
<gene>
    <name evidence="9" type="ORF">AOQ84DRAFT_370028</name>
</gene>
<keyword evidence="4" id="KW-0378">Hydrolase</keyword>
<proteinExistence type="inferred from homology"/>
<evidence type="ECO:0000256" key="6">
    <source>
        <dbReference type="ARBA" id="ARBA00023136"/>
    </source>
</evidence>
<feature type="transmembrane region" description="Helical" evidence="7">
    <location>
        <begin position="175"/>
        <end position="195"/>
    </location>
</feature>
<dbReference type="Pfam" id="PF01694">
    <property type="entry name" value="Rhomboid"/>
    <property type="match status" value="1"/>
</dbReference>
<name>A0A8E2EMN3_9PEZI</name>
<keyword evidence="3 7" id="KW-0812">Transmembrane</keyword>
<dbReference type="PANTHER" id="PTHR43731:SF14">
    <property type="entry name" value="PRESENILIN-ASSOCIATED RHOMBOID-LIKE PROTEIN, MITOCHONDRIAL"/>
    <property type="match status" value="1"/>
</dbReference>
<dbReference type="GO" id="GO:0006465">
    <property type="term" value="P:signal peptide processing"/>
    <property type="evidence" value="ECO:0007669"/>
    <property type="project" value="TreeGrafter"/>
</dbReference>
<dbReference type="EMBL" id="KV751113">
    <property type="protein sequence ID" value="OCL01531.1"/>
    <property type="molecule type" value="Genomic_DNA"/>
</dbReference>
<comment type="similarity">
    <text evidence="2">Belongs to the peptidase S54 family.</text>
</comment>
<evidence type="ECO:0000256" key="5">
    <source>
        <dbReference type="ARBA" id="ARBA00022989"/>
    </source>
</evidence>
<protein>
    <recommendedName>
        <fullName evidence="8">Peptidase S54 rhomboid domain-containing protein</fullName>
    </recommendedName>
</protein>
<dbReference type="InterPro" id="IPR022764">
    <property type="entry name" value="Peptidase_S54_rhomboid_dom"/>
</dbReference>
<dbReference type="GO" id="GO:0016020">
    <property type="term" value="C:membrane"/>
    <property type="evidence" value="ECO:0007669"/>
    <property type="project" value="UniProtKB-SubCell"/>
</dbReference>
<keyword evidence="5 7" id="KW-1133">Transmembrane helix</keyword>
<sequence length="285" mass="32237">MLQAARIDFGPAQSTSVQICYDPFNVYHLQFQRLWPTTLFTLAVISLCAWYASTYVPPEHAVRFMKDYTPSLATALTIFSINFGFWLMWAWPRAWPLMNKYMTMTPAYPRAFAALGNVFSHQSIKHLAVNMMYLMTIGVWCHDTVGRGTFLATYIAAGTFGSLSSLWYYTLTRNLTSSSIGASGAMLGILSLWCITENRDRLTIPFTSISIPISPRMFLCIAIIGEIFMMRAGKTPTVDHVSHLGGYAAGIVSGLVWKYGDRWKNKERSQDVMERIEEKVDGEKR</sequence>
<evidence type="ECO:0000259" key="8">
    <source>
        <dbReference type="Pfam" id="PF01694"/>
    </source>
</evidence>
<accession>A0A8E2EMN3</accession>
<dbReference type="InterPro" id="IPR035952">
    <property type="entry name" value="Rhomboid-like_sf"/>
</dbReference>
<evidence type="ECO:0000256" key="2">
    <source>
        <dbReference type="ARBA" id="ARBA00009045"/>
    </source>
</evidence>
<evidence type="ECO:0000256" key="4">
    <source>
        <dbReference type="ARBA" id="ARBA00022801"/>
    </source>
</evidence>
<dbReference type="GO" id="GO:0004252">
    <property type="term" value="F:serine-type endopeptidase activity"/>
    <property type="evidence" value="ECO:0007669"/>
    <property type="project" value="InterPro"/>
</dbReference>
<dbReference type="AlphaFoldDB" id="A0A8E2EMN3"/>
<organism evidence="9 10">
    <name type="scientific">Glonium stellatum</name>
    <dbReference type="NCBI Taxonomy" id="574774"/>
    <lineage>
        <taxon>Eukaryota</taxon>
        <taxon>Fungi</taxon>
        <taxon>Dikarya</taxon>
        <taxon>Ascomycota</taxon>
        <taxon>Pezizomycotina</taxon>
        <taxon>Dothideomycetes</taxon>
        <taxon>Pleosporomycetidae</taxon>
        <taxon>Gloniales</taxon>
        <taxon>Gloniaceae</taxon>
        <taxon>Glonium</taxon>
    </lineage>
</organism>
<comment type="subcellular location">
    <subcellularLocation>
        <location evidence="1">Membrane</location>
        <topology evidence="1">Multi-pass membrane protein</topology>
    </subcellularLocation>
</comment>
<feature type="transmembrane region" description="Helical" evidence="7">
    <location>
        <begin position="34"/>
        <end position="52"/>
    </location>
</feature>
<dbReference type="PANTHER" id="PTHR43731">
    <property type="entry name" value="RHOMBOID PROTEASE"/>
    <property type="match status" value="1"/>
</dbReference>
<keyword evidence="10" id="KW-1185">Reference proteome</keyword>
<evidence type="ECO:0000256" key="7">
    <source>
        <dbReference type="SAM" id="Phobius"/>
    </source>
</evidence>
<keyword evidence="6 7" id="KW-0472">Membrane</keyword>
<dbReference type="Gene3D" id="1.20.1540.10">
    <property type="entry name" value="Rhomboid-like"/>
    <property type="match status" value="1"/>
</dbReference>
<feature type="transmembrane region" description="Helical" evidence="7">
    <location>
        <begin position="72"/>
        <end position="91"/>
    </location>
</feature>
<evidence type="ECO:0000313" key="10">
    <source>
        <dbReference type="Proteomes" id="UP000250140"/>
    </source>
</evidence>
<dbReference type="Proteomes" id="UP000250140">
    <property type="component" value="Unassembled WGS sequence"/>
</dbReference>
<feature type="transmembrane region" description="Helical" evidence="7">
    <location>
        <begin position="150"/>
        <end position="169"/>
    </location>
</feature>
<evidence type="ECO:0000256" key="1">
    <source>
        <dbReference type="ARBA" id="ARBA00004141"/>
    </source>
</evidence>
<evidence type="ECO:0000313" key="9">
    <source>
        <dbReference type="EMBL" id="OCL01531.1"/>
    </source>
</evidence>
<reference evidence="9 10" key="1">
    <citation type="journal article" date="2016" name="Nat. Commun.">
        <title>Ectomycorrhizal ecology is imprinted in the genome of the dominant symbiotic fungus Cenococcum geophilum.</title>
        <authorList>
            <consortium name="DOE Joint Genome Institute"/>
            <person name="Peter M."/>
            <person name="Kohler A."/>
            <person name="Ohm R.A."/>
            <person name="Kuo A."/>
            <person name="Krutzmann J."/>
            <person name="Morin E."/>
            <person name="Arend M."/>
            <person name="Barry K.W."/>
            <person name="Binder M."/>
            <person name="Choi C."/>
            <person name="Clum A."/>
            <person name="Copeland A."/>
            <person name="Grisel N."/>
            <person name="Haridas S."/>
            <person name="Kipfer T."/>
            <person name="LaButti K."/>
            <person name="Lindquist E."/>
            <person name="Lipzen A."/>
            <person name="Maire R."/>
            <person name="Meier B."/>
            <person name="Mihaltcheva S."/>
            <person name="Molinier V."/>
            <person name="Murat C."/>
            <person name="Poggeler S."/>
            <person name="Quandt C.A."/>
            <person name="Sperisen C."/>
            <person name="Tritt A."/>
            <person name="Tisserant E."/>
            <person name="Crous P.W."/>
            <person name="Henrissat B."/>
            <person name="Nehls U."/>
            <person name="Egli S."/>
            <person name="Spatafora J.W."/>
            <person name="Grigoriev I.V."/>
            <person name="Martin F.M."/>
        </authorList>
    </citation>
    <scope>NUCLEOTIDE SEQUENCE [LARGE SCALE GENOMIC DNA]</scope>
    <source>
        <strain evidence="9 10">CBS 207.34</strain>
    </source>
</reference>
<feature type="transmembrane region" description="Helical" evidence="7">
    <location>
        <begin position="202"/>
        <end position="224"/>
    </location>
</feature>
<dbReference type="OrthoDB" id="10260614at2759"/>
<dbReference type="SUPFAM" id="SSF144091">
    <property type="entry name" value="Rhomboid-like"/>
    <property type="match status" value="1"/>
</dbReference>
<evidence type="ECO:0000256" key="3">
    <source>
        <dbReference type="ARBA" id="ARBA00022692"/>
    </source>
</evidence>
<feature type="domain" description="Peptidase S54 rhomboid" evidence="8">
    <location>
        <begin position="117"/>
        <end position="256"/>
    </location>
</feature>